<organism evidence="2">
    <name type="scientific">Pseudomonas fluorescens (strain Q2-87)</name>
    <dbReference type="NCBI Taxonomy" id="1038922"/>
    <lineage>
        <taxon>Bacteria</taxon>
        <taxon>Pseudomonadati</taxon>
        <taxon>Pseudomonadota</taxon>
        <taxon>Gammaproteobacteria</taxon>
        <taxon>Pseudomonadales</taxon>
        <taxon>Pseudomonadaceae</taxon>
        <taxon>Pseudomonas</taxon>
    </lineage>
</organism>
<dbReference type="EMBL" id="AGBM01000001">
    <property type="protein sequence ID" value="EJL04417.1"/>
    <property type="molecule type" value="Genomic_DNA"/>
</dbReference>
<gene>
    <name evidence="2" type="ORF">PflQ2_3689</name>
</gene>
<proteinExistence type="predicted"/>
<reference evidence="2" key="1">
    <citation type="journal article" date="2012" name="PLoS Genet.">
        <title>Comparative Genomics of Plant-Associated Pseudomonas spp.: Insights into Diversity and Inheritance of Traits Involved in Multitrophic Interactions.</title>
        <authorList>
            <person name="Loper J.E."/>
            <person name="Hassan K.A."/>
            <person name="Mavrodi D.V."/>
            <person name="Davis E.W.II."/>
            <person name="Lim C.K."/>
            <person name="Shaffer B.T."/>
            <person name="Elbourne L.D."/>
            <person name="Stockwell V.O."/>
            <person name="Hartney S.L."/>
            <person name="Breakwell K."/>
            <person name="Henkels M.D."/>
            <person name="Tetu S.G."/>
            <person name="Rangel L.I."/>
            <person name="Kidarsa T.A."/>
            <person name="Wilson N.L."/>
            <person name="van de Mortel J.E."/>
            <person name="Song C."/>
            <person name="Blumhagen R."/>
            <person name="Radune D."/>
            <person name="Hostetler J.B."/>
            <person name="Brinkac L.M."/>
            <person name="Durkin A.S."/>
            <person name="Kluepfel D.A."/>
            <person name="Wechter W.P."/>
            <person name="Anderson A.J."/>
            <person name="Kim Y.C."/>
            <person name="Pierson L.S.III."/>
            <person name="Pierson E.A."/>
            <person name="Lindow S.E."/>
            <person name="Kobayashi D.Y."/>
            <person name="Raaijmakers J.M."/>
            <person name="Weller D.M."/>
            <person name="Thomashow L.S."/>
            <person name="Allen A.E."/>
            <person name="Paulsen I.T."/>
        </authorList>
    </citation>
    <scope>NUCLEOTIDE SEQUENCE [LARGE SCALE GENOMIC DNA]</scope>
    <source>
        <strain evidence="2">Q2-87</strain>
    </source>
</reference>
<evidence type="ECO:0000256" key="1">
    <source>
        <dbReference type="SAM" id="Phobius"/>
    </source>
</evidence>
<feature type="transmembrane region" description="Helical" evidence="1">
    <location>
        <begin position="268"/>
        <end position="289"/>
    </location>
</feature>
<keyword evidence="1" id="KW-0472">Membrane</keyword>
<keyword evidence="1" id="KW-1133">Transmembrane helix</keyword>
<keyword evidence="1" id="KW-0812">Transmembrane</keyword>
<dbReference type="AlphaFoldDB" id="J2MTK7"/>
<sequence>MVPQKAFKRFLLLPLQPYQTSATQDQEMLIPPGSPVAQTILNGSFRTDKPDTVINVGEAPPHIGIDMDILNEHIPAEQQTQLPPSTANVLEELAIEIDGLIDEINTADGGNDILKFVNNITSQIRNTEPLVDTILGIPHLDMLEGSSHSQPSDTFMQRAQTNINHLGELLGKLTRNEFEGDLGRWASNLTISGLRTGLVTATLTVFRQMIGFALEKTLQSTATTALTRSVIGAVVQSIGPLLNVLGAIRDECNDTATKETRMARSVTLILSLIAITAAVSVPTALPALASFGSQMAFYTFAQDLVSLFCPTGDNAKASHSGTAVAGLLNGMLQFLSFTGMNYTAPHSGPGYVMAQGSQPLPPESEGLASQLANWCEKHKTNPNLPPEAQAEQILDSLTLELGHDITRGGLNATADILGQVFMGEAGHALQKNPSEKGFRINPISLRIPTAEQAANQLLSTNAIRTSVGQIIMGVVISASRYFSTLPIPKEVVDHIANLLVAAVVIAARTGTGYVNARSTPA</sequence>
<accession>J2MTK7</accession>
<dbReference type="HOGENOM" id="CLU_625387_0_0_6"/>
<comment type="caution">
    <text evidence="2">The sequence shown here is derived from an EMBL/GenBank/DDBJ whole genome shotgun (WGS) entry which is preliminary data.</text>
</comment>
<evidence type="ECO:0000313" key="2">
    <source>
        <dbReference type="EMBL" id="EJL04417.1"/>
    </source>
</evidence>
<dbReference type="Proteomes" id="UP000007289">
    <property type="component" value="Chromosome"/>
</dbReference>
<name>J2MTK7_PSEFQ</name>
<protein>
    <submittedName>
        <fullName evidence="2">Uncharacterized protein</fullName>
    </submittedName>
</protein>
<dbReference type="PATRIC" id="fig|1038922.3.peg.1824"/>